<evidence type="ECO:0000313" key="11">
    <source>
        <dbReference type="Proteomes" id="UP000251800"/>
    </source>
</evidence>
<dbReference type="PROSITE" id="PS00675">
    <property type="entry name" value="SIGMA54_INTERACT_1"/>
    <property type="match status" value="1"/>
</dbReference>
<dbReference type="CDD" id="cd00009">
    <property type="entry name" value="AAA"/>
    <property type="match status" value="1"/>
</dbReference>
<dbReference type="SMART" id="SM00382">
    <property type="entry name" value="AAA"/>
    <property type="match status" value="1"/>
</dbReference>
<dbReference type="Proteomes" id="UP000251800">
    <property type="component" value="Unassembled WGS sequence"/>
</dbReference>
<dbReference type="EMBL" id="QEQK01000001">
    <property type="protein sequence ID" value="PWN57663.1"/>
    <property type="molecule type" value="Genomic_DNA"/>
</dbReference>
<dbReference type="InterPro" id="IPR002078">
    <property type="entry name" value="Sigma_54_int"/>
</dbReference>
<dbReference type="InterPro" id="IPR002197">
    <property type="entry name" value="HTH_Fis"/>
</dbReference>
<feature type="domain" description="Response regulatory" evidence="9">
    <location>
        <begin position="5"/>
        <end position="119"/>
    </location>
</feature>
<dbReference type="GO" id="GO:0000160">
    <property type="term" value="P:phosphorelay signal transduction system"/>
    <property type="evidence" value="ECO:0007669"/>
    <property type="project" value="InterPro"/>
</dbReference>
<dbReference type="GO" id="GO:0043565">
    <property type="term" value="F:sequence-specific DNA binding"/>
    <property type="evidence" value="ECO:0007669"/>
    <property type="project" value="InterPro"/>
</dbReference>
<dbReference type="SUPFAM" id="SSF46689">
    <property type="entry name" value="Homeodomain-like"/>
    <property type="match status" value="1"/>
</dbReference>
<feature type="region of interest" description="Disordered" evidence="7">
    <location>
        <begin position="377"/>
        <end position="396"/>
    </location>
</feature>
<keyword evidence="4" id="KW-0238">DNA-binding</keyword>
<dbReference type="InterPro" id="IPR025662">
    <property type="entry name" value="Sigma_54_int_dom_ATP-bd_1"/>
</dbReference>
<dbReference type="InterPro" id="IPR009057">
    <property type="entry name" value="Homeodomain-like_sf"/>
</dbReference>
<dbReference type="PANTHER" id="PTHR32071:SF100">
    <property type="entry name" value="RESPONSE REGULATOR PROTEIN PILR"/>
    <property type="match status" value="1"/>
</dbReference>
<reference evidence="10 11" key="1">
    <citation type="submission" date="2018-05" db="EMBL/GenBank/DDBJ databases">
        <title>Abyssibacter profundi OUC007T gen. nov., sp. nov, a marine bacterium isolated from seawater of the Mariana Trench.</title>
        <authorList>
            <person name="Zhou S."/>
        </authorList>
    </citation>
    <scope>NUCLEOTIDE SEQUENCE [LARGE SCALE GENOMIC DNA]</scope>
    <source>
        <strain evidence="10 11">OUC007</strain>
    </source>
</reference>
<dbReference type="SMART" id="SM00448">
    <property type="entry name" value="REC"/>
    <property type="match status" value="1"/>
</dbReference>
<dbReference type="AlphaFoldDB" id="A0A363UQB7"/>
<keyword evidence="1" id="KW-0547">Nucleotide-binding</keyword>
<dbReference type="Pfam" id="PF02954">
    <property type="entry name" value="HTH_8"/>
    <property type="match status" value="1"/>
</dbReference>
<dbReference type="FunFam" id="3.40.50.300:FF:000006">
    <property type="entry name" value="DNA-binding transcriptional regulator NtrC"/>
    <property type="match status" value="1"/>
</dbReference>
<evidence type="ECO:0000259" key="9">
    <source>
        <dbReference type="PROSITE" id="PS50110"/>
    </source>
</evidence>
<evidence type="ECO:0000256" key="1">
    <source>
        <dbReference type="ARBA" id="ARBA00022741"/>
    </source>
</evidence>
<dbReference type="InterPro" id="IPR001789">
    <property type="entry name" value="Sig_transdc_resp-reg_receiver"/>
</dbReference>
<dbReference type="PRINTS" id="PR01590">
    <property type="entry name" value="HTHFIS"/>
</dbReference>
<dbReference type="InterPro" id="IPR027417">
    <property type="entry name" value="P-loop_NTPase"/>
</dbReference>
<dbReference type="GO" id="GO:0006355">
    <property type="term" value="P:regulation of DNA-templated transcription"/>
    <property type="evidence" value="ECO:0007669"/>
    <property type="project" value="InterPro"/>
</dbReference>
<dbReference type="PROSITE" id="PS50045">
    <property type="entry name" value="SIGMA54_INTERACT_4"/>
    <property type="match status" value="1"/>
</dbReference>
<dbReference type="Gene3D" id="1.10.8.60">
    <property type="match status" value="1"/>
</dbReference>
<keyword evidence="2" id="KW-0067">ATP-binding</keyword>
<dbReference type="Gene3D" id="3.40.50.300">
    <property type="entry name" value="P-loop containing nucleotide triphosphate hydrolases"/>
    <property type="match status" value="1"/>
</dbReference>
<dbReference type="InterPro" id="IPR025943">
    <property type="entry name" value="Sigma_54_int_dom_ATP-bd_2"/>
</dbReference>
<proteinExistence type="predicted"/>
<dbReference type="Pfam" id="PF25601">
    <property type="entry name" value="AAA_lid_14"/>
    <property type="match status" value="1"/>
</dbReference>
<dbReference type="InterPro" id="IPR011006">
    <property type="entry name" value="CheY-like_superfamily"/>
</dbReference>
<accession>A0A363UQB7</accession>
<organism evidence="10 11">
    <name type="scientific">Abyssibacter profundi</name>
    <dbReference type="NCBI Taxonomy" id="2182787"/>
    <lineage>
        <taxon>Bacteria</taxon>
        <taxon>Pseudomonadati</taxon>
        <taxon>Pseudomonadota</taxon>
        <taxon>Gammaproteobacteria</taxon>
        <taxon>Chromatiales</taxon>
        <taxon>Oceanococcaceae</taxon>
        <taxon>Abyssibacter</taxon>
    </lineage>
</organism>
<dbReference type="PROSITE" id="PS00688">
    <property type="entry name" value="SIGMA54_INTERACT_3"/>
    <property type="match status" value="1"/>
</dbReference>
<dbReference type="Gene3D" id="1.10.10.60">
    <property type="entry name" value="Homeodomain-like"/>
    <property type="match status" value="1"/>
</dbReference>
<feature type="domain" description="Sigma-54 factor interaction" evidence="8">
    <location>
        <begin position="137"/>
        <end position="367"/>
    </location>
</feature>
<sequence length="445" mass="49119">MSTPRVLVVDDEVDIRKLIEITLARMGVETDAAENVECARERLADEQFDLCLTDMRMPDGTGTDLVRHIQTHHPTLPVAVITAYGNTDDAVECMKLGAFDFVSKPVDIHMLRKLVESALSLESPASPRTPQPAQTALVGETAGIRQLRKTIEKLGRSQAPVYITGESGTGKELVAREIHSQGTRRHGPFVPVNCGAIPSELMESELFGHLRGSFTGATQDKEGLFQAADGGTLFLDEVADLPLHMQVKLLRAIQERSIRPVGAKAETPVDVRIVSATHHDLAERVREGVFRQDLFYRLNVIQVTVPPLRERMADIPRLANSLLAGIAERYGLSQPPTLTPDAVERLQGHSFPGNVRELDNVLERAVALTDNDRITADDLQVDPAPPASMNAGDDADGLRNELEDLERQRILEALQATRFNKTKAAERLGMSFRQLRYRTKKLGID</sequence>
<evidence type="ECO:0000256" key="6">
    <source>
        <dbReference type="PROSITE-ProRule" id="PRU00169"/>
    </source>
</evidence>
<evidence type="ECO:0000313" key="10">
    <source>
        <dbReference type="EMBL" id="PWN57663.1"/>
    </source>
</evidence>
<gene>
    <name evidence="10" type="ORF">DEH80_00540</name>
</gene>
<name>A0A363UQB7_9GAMM</name>
<evidence type="ECO:0000256" key="2">
    <source>
        <dbReference type="ARBA" id="ARBA00022840"/>
    </source>
</evidence>
<dbReference type="PROSITE" id="PS00676">
    <property type="entry name" value="SIGMA54_INTERACT_2"/>
    <property type="match status" value="1"/>
</dbReference>
<evidence type="ECO:0000256" key="5">
    <source>
        <dbReference type="ARBA" id="ARBA00023163"/>
    </source>
</evidence>
<comment type="caution">
    <text evidence="10">The sequence shown here is derived from an EMBL/GenBank/DDBJ whole genome shotgun (WGS) entry which is preliminary data.</text>
</comment>
<evidence type="ECO:0000259" key="8">
    <source>
        <dbReference type="PROSITE" id="PS50045"/>
    </source>
</evidence>
<keyword evidence="3" id="KW-0805">Transcription regulation</keyword>
<dbReference type="Gene3D" id="3.40.50.2300">
    <property type="match status" value="1"/>
</dbReference>
<dbReference type="OrthoDB" id="9804019at2"/>
<evidence type="ECO:0000256" key="7">
    <source>
        <dbReference type="SAM" id="MobiDB-lite"/>
    </source>
</evidence>
<dbReference type="Pfam" id="PF00158">
    <property type="entry name" value="Sigma54_activat"/>
    <property type="match status" value="1"/>
</dbReference>
<keyword evidence="11" id="KW-1185">Reference proteome</keyword>
<evidence type="ECO:0000256" key="4">
    <source>
        <dbReference type="ARBA" id="ARBA00023125"/>
    </source>
</evidence>
<evidence type="ECO:0000256" key="3">
    <source>
        <dbReference type="ARBA" id="ARBA00023015"/>
    </source>
</evidence>
<dbReference type="PROSITE" id="PS50110">
    <property type="entry name" value="RESPONSE_REGULATORY"/>
    <property type="match status" value="1"/>
</dbReference>
<dbReference type="InterPro" id="IPR058031">
    <property type="entry name" value="AAA_lid_NorR"/>
</dbReference>
<feature type="modified residue" description="4-aspartylphosphate" evidence="6">
    <location>
        <position position="54"/>
    </location>
</feature>
<dbReference type="PANTHER" id="PTHR32071">
    <property type="entry name" value="TRANSCRIPTIONAL REGULATORY PROTEIN"/>
    <property type="match status" value="1"/>
</dbReference>
<dbReference type="InterPro" id="IPR025944">
    <property type="entry name" value="Sigma_54_int_dom_CS"/>
</dbReference>
<dbReference type="SUPFAM" id="SSF52172">
    <property type="entry name" value="CheY-like"/>
    <property type="match status" value="1"/>
</dbReference>
<dbReference type="SUPFAM" id="SSF52540">
    <property type="entry name" value="P-loop containing nucleoside triphosphate hydrolases"/>
    <property type="match status" value="1"/>
</dbReference>
<keyword evidence="5" id="KW-0804">Transcription</keyword>
<keyword evidence="6" id="KW-0597">Phosphoprotein</keyword>
<dbReference type="InterPro" id="IPR003593">
    <property type="entry name" value="AAA+_ATPase"/>
</dbReference>
<dbReference type="GO" id="GO:0005524">
    <property type="term" value="F:ATP binding"/>
    <property type="evidence" value="ECO:0007669"/>
    <property type="project" value="UniProtKB-KW"/>
</dbReference>
<protein>
    <submittedName>
        <fullName evidence="10">Sigma-54-dependent Fis family transcriptional regulator</fullName>
    </submittedName>
</protein>
<dbReference type="Pfam" id="PF00072">
    <property type="entry name" value="Response_reg"/>
    <property type="match status" value="1"/>
</dbReference>
<dbReference type="RefSeq" id="WP_109718519.1">
    <property type="nucleotide sequence ID" value="NZ_QEQK01000001.1"/>
</dbReference>